<evidence type="ECO:0000313" key="2">
    <source>
        <dbReference type="Proteomes" id="UP001465426"/>
    </source>
</evidence>
<accession>A0ABV1F3S6</accession>
<protein>
    <submittedName>
        <fullName evidence="1">Uncharacterized protein</fullName>
    </submittedName>
</protein>
<dbReference type="RefSeq" id="WP_235252127.1">
    <property type="nucleotide sequence ID" value="NZ_JBBMFN010000052.1"/>
</dbReference>
<proteinExistence type="predicted"/>
<name>A0ABV1F3S6_9BACI</name>
<gene>
    <name evidence="1" type="ORF">WMO63_17485</name>
</gene>
<dbReference type="Proteomes" id="UP001465426">
    <property type="component" value="Unassembled WGS sequence"/>
</dbReference>
<dbReference type="EMBL" id="JBBMFN010000052">
    <property type="protein sequence ID" value="MEQ2467450.1"/>
    <property type="molecule type" value="Genomic_DNA"/>
</dbReference>
<organism evidence="1 2">
    <name type="scientific">Niallia hominis</name>
    <dbReference type="NCBI Taxonomy" id="3133173"/>
    <lineage>
        <taxon>Bacteria</taxon>
        <taxon>Bacillati</taxon>
        <taxon>Bacillota</taxon>
        <taxon>Bacilli</taxon>
        <taxon>Bacillales</taxon>
        <taxon>Bacillaceae</taxon>
        <taxon>Niallia</taxon>
    </lineage>
</organism>
<keyword evidence="2" id="KW-1185">Reference proteome</keyword>
<reference evidence="1 2" key="1">
    <citation type="submission" date="2024-03" db="EMBL/GenBank/DDBJ databases">
        <title>Human intestinal bacterial collection.</title>
        <authorList>
            <person name="Pauvert C."/>
            <person name="Hitch T.C.A."/>
            <person name="Clavel T."/>
        </authorList>
    </citation>
    <scope>NUCLEOTIDE SEQUENCE [LARGE SCALE GENOMIC DNA]</scope>
    <source>
        <strain evidence="1 2">CLA-SR-H024</strain>
    </source>
</reference>
<sequence>MEELKGIVTIQRDIGSDVLVINDMPLSKYFTGYNGEKISLSIVCEDERTYTYEGTADIFYFEGKQHYYRGTKYVDDFFIDDMDVRELLEHHEKEFIKITLSKMEN</sequence>
<comment type="caution">
    <text evidence="1">The sequence shown here is derived from an EMBL/GenBank/DDBJ whole genome shotgun (WGS) entry which is preliminary data.</text>
</comment>
<evidence type="ECO:0000313" key="1">
    <source>
        <dbReference type="EMBL" id="MEQ2467450.1"/>
    </source>
</evidence>